<evidence type="ECO:0000256" key="1">
    <source>
        <dbReference type="SAM" id="MobiDB-lite"/>
    </source>
</evidence>
<dbReference type="PANTHER" id="PTHR38588">
    <property type="entry name" value="BLL0334 PROTEIN"/>
    <property type="match status" value="1"/>
</dbReference>
<name>A0A930UB17_9GAMM</name>
<keyword evidence="2" id="KW-1133">Transmembrane helix</keyword>
<dbReference type="SUPFAM" id="SSF55961">
    <property type="entry name" value="Bet v1-like"/>
    <property type="match status" value="1"/>
</dbReference>
<feature type="transmembrane region" description="Helical" evidence="2">
    <location>
        <begin position="171"/>
        <end position="190"/>
    </location>
</feature>
<dbReference type="Pfam" id="PF06240">
    <property type="entry name" value="COXG"/>
    <property type="match status" value="1"/>
</dbReference>
<protein>
    <submittedName>
        <fullName evidence="3">Carbon monoxide dehydrogenase subunit G</fullName>
    </submittedName>
</protein>
<dbReference type="Gene3D" id="3.30.530.20">
    <property type="match status" value="1"/>
</dbReference>
<proteinExistence type="predicted"/>
<dbReference type="InterPro" id="IPR023393">
    <property type="entry name" value="START-like_dom_sf"/>
</dbReference>
<organism evidence="3 4">
    <name type="scientific">Candidatus Amphirhobacter heronislandensis</name>
    <dbReference type="NCBI Taxonomy" id="1732024"/>
    <lineage>
        <taxon>Bacteria</taxon>
        <taxon>Pseudomonadati</taxon>
        <taxon>Pseudomonadota</taxon>
        <taxon>Gammaproteobacteria</taxon>
        <taxon>Candidatus Tethybacterales</taxon>
        <taxon>Candidatus Tethybacteraceae</taxon>
        <taxon>Candidatus Amphirhobacter</taxon>
    </lineage>
</organism>
<feature type="region of interest" description="Disordered" evidence="1">
    <location>
        <begin position="70"/>
        <end position="93"/>
    </location>
</feature>
<accession>A0A930UB17</accession>
<keyword evidence="2" id="KW-0472">Membrane</keyword>
<feature type="compositionally biased region" description="Low complexity" evidence="1">
    <location>
        <begin position="77"/>
        <end position="93"/>
    </location>
</feature>
<dbReference type="AlphaFoldDB" id="A0A930UB17"/>
<keyword evidence="4" id="KW-1185">Reference proteome</keyword>
<dbReference type="Proteomes" id="UP000604381">
    <property type="component" value="Unassembled WGS sequence"/>
</dbReference>
<dbReference type="EMBL" id="JADHEI010000009">
    <property type="protein sequence ID" value="MBF2734615.1"/>
    <property type="molecule type" value="Genomic_DNA"/>
</dbReference>
<gene>
    <name evidence="3" type="ORF">ISN26_00720</name>
</gene>
<reference evidence="3" key="1">
    <citation type="submission" date="2020-10" db="EMBL/GenBank/DDBJ databases">
        <title>An improved Amphimedon queenslandica hologenome assembly reveals how three proteobacterial symbionts can extend the metabolic phenotypic of their marine sponge host.</title>
        <authorList>
            <person name="Degnan B."/>
            <person name="Degnan S."/>
            <person name="Xiang X."/>
        </authorList>
    </citation>
    <scope>NUCLEOTIDE SEQUENCE</scope>
    <source>
        <strain evidence="3">AqS2</strain>
    </source>
</reference>
<keyword evidence="2" id="KW-0812">Transmembrane</keyword>
<dbReference type="CDD" id="cd05018">
    <property type="entry name" value="CoxG"/>
    <property type="match status" value="1"/>
</dbReference>
<evidence type="ECO:0000313" key="4">
    <source>
        <dbReference type="Proteomes" id="UP000604381"/>
    </source>
</evidence>
<comment type="caution">
    <text evidence="3">The sequence shown here is derived from an EMBL/GenBank/DDBJ whole genome shotgun (WGS) entry which is preliminary data.</text>
</comment>
<evidence type="ECO:0000256" key="2">
    <source>
        <dbReference type="SAM" id="Phobius"/>
    </source>
</evidence>
<evidence type="ECO:0000313" key="3">
    <source>
        <dbReference type="EMBL" id="MBF2734615.1"/>
    </source>
</evidence>
<sequence>MQINDEQLIDAPREKVYAALNDPAILKKAIPGCQELDKKSDTEMTATVVLKIGPVKAAFDGEVQLSDLRPPSSYTITGKGSSGASGHASGTAKVTLEERDDGGTLLRYEVTAKLGGQLAQLGARMLQGTAKKLARKFFAALSEELGGAPAPATKADRKAEKKKAKEKPIATVEWVIGGLLVAAVLAAIIYSNV</sequence>
<dbReference type="InterPro" id="IPR010419">
    <property type="entry name" value="CO_DH_gsu"/>
</dbReference>
<dbReference type="PANTHER" id="PTHR38588:SF1">
    <property type="entry name" value="BLL0334 PROTEIN"/>
    <property type="match status" value="1"/>
</dbReference>